<sequence length="71" mass="8260">MNIITTQAYTRTCRINTPQPEGCSHLNSVGIYTYFILIRVTLSLMIKGFNNIFGCKVNHFYLNYINYSILF</sequence>
<evidence type="ECO:0000313" key="1">
    <source>
        <dbReference type="EMBL" id="SHK42118.1"/>
    </source>
</evidence>
<gene>
    <name evidence="1" type="ORF">SAMN05216463_10393</name>
</gene>
<proteinExistence type="predicted"/>
<reference evidence="1 2" key="1">
    <citation type="submission" date="2016-11" db="EMBL/GenBank/DDBJ databases">
        <authorList>
            <person name="Jaros S."/>
            <person name="Januszkiewicz K."/>
            <person name="Wedrychowicz H."/>
        </authorList>
    </citation>
    <scope>NUCLEOTIDE SEQUENCE [LARGE SCALE GENOMIC DNA]</scope>
    <source>
        <strain evidence="1 2">KHT3</strain>
    </source>
</reference>
<accession>A0A1M6SC81</accession>
<organism evidence="1 2">
    <name type="scientific">Xylanibacter ruminicola</name>
    <name type="common">Prevotella ruminicola</name>
    <dbReference type="NCBI Taxonomy" id="839"/>
    <lineage>
        <taxon>Bacteria</taxon>
        <taxon>Pseudomonadati</taxon>
        <taxon>Bacteroidota</taxon>
        <taxon>Bacteroidia</taxon>
        <taxon>Bacteroidales</taxon>
        <taxon>Prevotellaceae</taxon>
        <taxon>Xylanibacter</taxon>
    </lineage>
</organism>
<dbReference type="AlphaFoldDB" id="A0A1M6SC81"/>
<dbReference type="Proteomes" id="UP000184130">
    <property type="component" value="Unassembled WGS sequence"/>
</dbReference>
<protein>
    <submittedName>
        <fullName evidence="1">Uncharacterized protein</fullName>
    </submittedName>
</protein>
<name>A0A1M6SC81_XYLRU</name>
<dbReference type="EMBL" id="FRBD01000003">
    <property type="protein sequence ID" value="SHK42118.1"/>
    <property type="molecule type" value="Genomic_DNA"/>
</dbReference>
<evidence type="ECO:0000313" key="2">
    <source>
        <dbReference type="Proteomes" id="UP000184130"/>
    </source>
</evidence>